<dbReference type="SUPFAM" id="SSF52540">
    <property type="entry name" value="P-loop containing nucleoside triphosphate hydrolases"/>
    <property type="match status" value="1"/>
</dbReference>
<organism evidence="4 5">
    <name type="scientific">Rhizoctonia solani</name>
    <dbReference type="NCBI Taxonomy" id="456999"/>
    <lineage>
        <taxon>Eukaryota</taxon>
        <taxon>Fungi</taxon>
        <taxon>Dikarya</taxon>
        <taxon>Basidiomycota</taxon>
        <taxon>Agaricomycotina</taxon>
        <taxon>Agaricomycetes</taxon>
        <taxon>Cantharellales</taxon>
        <taxon>Ceratobasidiaceae</taxon>
        <taxon>Rhizoctonia</taxon>
    </lineage>
</organism>
<dbReference type="PROSITE" id="PS51635">
    <property type="entry name" value="PNPLA"/>
    <property type="match status" value="1"/>
</dbReference>
<evidence type="ECO:0000256" key="2">
    <source>
        <dbReference type="PROSITE-ProRule" id="PRU01161"/>
    </source>
</evidence>
<dbReference type="InterPro" id="IPR027417">
    <property type="entry name" value="P-loop_NTPase"/>
</dbReference>
<reference evidence="4" key="1">
    <citation type="submission" date="2021-01" db="EMBL/GenBank/DDBJ databases">
        <authorList>
            <person name="Kaushik A."/>
        </authorList>
    </citation>
    <scope>NUCLEOTIDE SEQUENCE</scope>
    <source>
        <strain evidence="4">AG2-2IIIB</strain>
    </source>
</reference>
<name>A0A8H3HMN4_9AGAM</name>
<comment type="caution">
    <text evidence="2">Lacks conserved residue(s) required for the propagation of feature annotation.</text>
</comment>
<dbReference type="InterPro" id="IPR011990">
    <property type="entry name" value="TPR-like_helical_dom_sf"/>
</dbReference>
<dbReference type="Gene3D" id="1.25.40.10">
    <property type="entry name" value="Tetratricopeptide repeat domain"/>
    <property type="match status" value="3"/>
</dbReference>
<dbReference type="Pfam" id="PF00931">
    <property type="entry name" value="NB-ARC"/>
    <property type="match status" value="1"/>
</dbReference>
<comment type="caution">
    <text evidence="4">The sequence shown here is derived from an EMBL/GenBank/DDBJ whole genome shotgun (WGS) entry which is preliminary data.</text>
</comment>
<dbReference type="Pfam" id="PF01734">
    <property type="entry name" value="Patatin"/>
    <property type="match status" value="1"/>
</dbReference>
<evidence type="ECO:0000256" key="1">
    <source>
        <dbReference type="ARBA" id="ARBA00023098"/>
    </source>
</evidence>
<dbReference type="Gene3D" id="3.40.50.300">
    <property type="entry name" value="P-loop containing nucleotide triphosphate hydrolases"/>
    <property type="match status" value="1"/>
</dbReference>
<proteinExistence type="predicted"/>
<dbReference type="Pfam" id="PF13374">
    <property type="entry name" value="TPR_10"/>
    <property type="match status" value="2"/>
</dbReference>
<dbReference type="InterPro" id="IPR053137">
    <property type="entry name" value="NLR-like"/>
</dbReference>
<gene>
    <name evidence="4" type="ORF">RDB_LOCUS172223</name>
</gene>
<dbReference type="PANTHER" id="PTHR46082">
    <property type="entry name" value="ATP/GTP-BINDING PROTEIN-RELATED"/>
    <property type="match status" value="1"/>
</dbReference>
<dbReference type="SUPFAM" id="SSF52151">
    <property type="entry name" value="FabD/lysophospholipase-like"/>
    <property type="match status" value="1"/>
</dbReference>
<feature type="non-terminal residue" evidence="4">
    <location>
        <position position="1"/>
    </location>
</feature>
<dbReference type="Proteomes" id="UP000663843">
    <property type="component" value="Unassembled WGS sequence"/>
</dbReference>
<dbReference type="AlphaFoldDB" id="A0A8H3HMN4"/>
<dbReference type="SUPFAM" id="SSF48452">
    <property type="entry name" value="TPR-like"/>
    <property type="match status" value="2"/>
</dbReference>
<evidence type="ECO:0000313" key="4">
    <source>
        <dbReference type="EMBL" id="CAE6526271.1"/>
    </source>
</evidence>
<dbReference type="InterPro" id="IPR002641">
    <property type="entry name" value="PNPLA_dom"/>
</dbReference>
<dbReference type="GO" id="GO:0046486">
    <property type="term" value="P:glycerolipid metabolic process"/>
    <property type="evidence" value="ECO:0007669"/>
    <property type="project" value="UniProtKB-ARBA"/>
</dbReference>
<protein>
    <recommendedName>
        <fullName evidence="3">PNPLA domain-containing protein</fullName>
    </recommendedName>
</protein>
<dbReference type="Gene3D" id="3.40.1090.10">
    <property type="entry name" value="Cytosolic phospholipase A2 catalytic domain"/>
    <property type="match status" value="1"/>
</dbReference>
<evidence type="ECO:0000313" key="5">
    <source>
        <dbReference type="Proteomes" id="UP000663843"/>
    </source>
</evidence>
<feature type="short sequence motif" description="GXGXXG" evidence="2">
    <location>
        <begin position="17"/>
        <end position="22"/>
    </location>
</feature>
<dbReference type="EMBL" id="CAJMWT010007515">
    <property type="protein sequence ID" value="CAE6526271.1"/>
    <property type="molecule type" value="Genomic_DNA"/>
</dbReference>
<evidence type="ECO:0000259" key="3">
    <source>
        <dbReference type="PROSITE" id="PS51635"/>
    </source>
</evidence>
<dbReference type="PANTHER" id="PTHR46082:SF11">
    <property type="entry name" value="AAA+ ATPASE DOMAIN-CONTAINING PROTEIN-RELATED"/>
    <property type="match status" value="1"/>
</dbReference>
<accession>A0A8H3HMN4</accession>
<keyword evidence="1" id="KW-0443">Lipid metabolism</keyword>
<dbReference type="Pfam" id="PF13424">
    <property type="entry name" value="TPR_12"/>
    <property type="match status" value="2"/>
</dbReference>
<dbReference type="InterPro" id="IPR002182">
    <property type="entry name" value="NB-ARC"/>
</dbReference>
<dbReference type="GO" id="GO:0043531">
    <property type="term" value="F:ADP binding"/>
    <property type="evidence" value="ECO:0007669"/>
    <property type="project" value="InterPro"/>
</dbReference>
<dbReference type="InterPro" id="IPR016035">
    <property type="entry name" value="Acyl_Trfase/lysoPLipase"/>
</dbReference>
<feature type="domain" description="PNPLA" evidence="3">
    <location>
        <begin position="13"/>
        <end position="242"/>
    </location>
</feature>
<sequence length="1275" mass="143549">MSGEGKPRGLNILCIDGGGARGLSSLIVLQEVMHRLEALEGDSVKLNPADYFDVIAGSGTGGLSACMLGRLRMPLDSVIEEYANLIREVFADKKIIRTSGASAYKGSKLQEALQHIVSKFSKDGEMMEGGSTSEDCFCGQKDNSNEWGDKDGEMMEGGNTSEDCKTIIFAMSKHNMNATLPIMFRSYKVAANRGPNCTILDALRATMAHHSLFKDIEIEEHAVRQSFISGDIGCSNPTAHVLAEAKRIYPGRHVSCILSIGAGHARTINIPDYSISDRVFCTQDLVAMKNMATDSERVAEEMAIRFAETKGVYFRFNVDQGIQGMKAGDWEKLGDVKAHTTAYLGKIHTYQRVEELVRAIKEQGNALEIESIDGRIQQKHQVRRAGFKKCPAPTPVYTGREDEAKQIAECILEKVDYGRPICVIYGLGGSGKTQLALKVVEQTRDEWDEVLYIDGTSKEAIENSMKGFAEARNIGHTYQAVIDWLRSYSERWLMIIDNVDEPSVCGKLDSYFPAGTNGSILITTRLIDLAFLARGTGSACHLSPGMKPGESLALLIKVARLVNQHTPDHEAEMKEGMALVEDFGYLALAIVHAGAYIAHSPGLNISKYRKIFRSKRRVLEEYRKLVVPVDKYAKTVYTTWEMCYDLLKEDSRPLLWLMAFFHNSIIEDIFERATISLARDPLARVFLLPPADIVADAHGHLKRYLARFLDSIGNWDSLQFLSVMNEVALYSLIDFDRMNDAYSIHVLVQDWARTKIEQEPGLAFQCAATVLSFSIGFDASSESRYDSRSFMVGLEMHINCLLSHEQPISQARDYHRQFAKVYRELKQWERAETLQYRFYQEMNRVRGAKHIYTLGCMIDLASTYLNQNRLPEAEELQTKVLIIQKEVLGHDHPLTQTSVNNLASIYQKQGRLDEAQKLQLGGVYSSFQPWLRKSSKRSEEITHFQPLFPNQPDLMLEREFLNMLKSKGSLAVSLSIQGRLEEAEVLQLEVLNAYRNKFTEEHPDTISSMLNLASTYYKQESWDESKKLCLRAAELQTKMSGAVDPDTLKSMTELAIIYSEQGQWTDAETLQQFIVNSHKHTLGAENPDTLIVMAKLGAIHSQKGCWDKAETLQKHIIDSYEQASRTPDPAMIMILAELVVTYSMQGRLTDAVLMHDRARKCCKQVLGKRNPVSHITMAKHGMLYLNQSFLTRAADLRQQILDSRVQLLGRLNWNVDLGSEIESLAEILVELEECVWLSSCLSPIQLLTLMSTLALHTYHLYTRDAASELFGRFDY</sequence>